<reference evidence="2" key="1">
    <citation type="submission" date="2022-12" db="EMBL/GenBank/DDBJ databases">
        <title>Paraconexibacter alkalitolerans sp. nov. and Baekduia alba sp. nov., isolated from soil and emended description of the genera Paraconexibacter (Chun et al., 2020) and Baekduia (An et al., 2020).</title>
        <authorList>
            <person name="Vieira S."/>
            <person name="Huber K.J."/>
            <person name="Geppert A."/>
            <person name="Wolf J."/>
            <person name="Neumann-Schaal M."/>
            <person name="Muesken M."/>
            <person name="Overmann J."/>
        </authorList>
    </citation>
    <scope>NUCLEOTIDE SEQUENCE</scope>
    <source>
        <strain evidence="2">AEG42_29</strain>
    </source>
</reference>
<dbReference type="EMBL" id="CP114014">
    <property type="protein sequence ID" value="XAY07008.1"/>
    <property type="molecule type" value="Genomic_DNA"/>
</dbReference>
<dbReference type="InterPro" id="IPR023393">
    <property type="entry name" value="START-like_dom_sf"/>
</dbReference>
<evidence type="ECO:0000313" key="2">
    <source>
        <dbReference type="EMBL" id="XAY07008.1"/>
    </source>
</evidence>
<dbReference type="SUPFAM" id="SSF55961">
    <property type="entry name" value="Bet v1-like"/>
    <property type="match status" value="1"/>
</dbReference>
<gene>
    <name evidence="2" type="ORF">DSM112329_03886</name>
</gene>
<feature type="region of interest" description="Disordered" evidence="1">
    <location>
        <begin position="152"/>
        <end position="171"/>
    </location>
</feature>
<evidence type="ECO:0008006" key="3">
    <source>
        <dbReference type="Google" id="ProtNLM"/>
    </source>
</evidence>
<dbReference type="RefSeq" id="WP_354698220.1">
    <property type="nucleotide sequence ID" value="NZ_CP114014.1"/>
</dbReference>
<evidence type="ECO:0000256" key="1">
    <source>
        <dbReference type="SAM" id="MobiDB-lite"/>
    </source>
</evidence>
<dbReference type="AlphaFoldDB" id="A0AAU7AZF3"/>
<protein>
    <recommendedName>
        <fullName evidence="3">SRPBCC family protein</fullName>
    </recommendedName>
</protein>
<accession>A0AAU7AZF3</accession>
<sequence>MDPVTQTVLVSRPVAEVFDYLADIANHPEFLDHFTSEWNLTREDTYGTGAGARFKFHQRGNRFPWVDQTILECDAPRRIVLAGRGGKYNRVRTVTAYAIEPSGSGTRVTVSFETEPKYPSDKLVDRRGFYKRQFGKGLRRLAGILEDGHDRGTRASIAGGARKPATGTPLR</sequence>
<dbReference type="Pfam" id="PF10604">
    <property type="entry name" value="Polyketide_cyc2"/>
    <property type="match status" value="1"/>
</dbReference>
<proteinExistence type="predicted"/>
<dbReference type="InterPro" id="IPR019587">
    <property type="entry name" value="Polyketide_cyclase/dehydratase"/>
</dbReference>
<organism evidence="2">
    <name type="scientific">Paraconexibacter sp. AEG42_29</name>
    <dbReference type="NCBI Taxonomy" id="2997339"/>
    <lineage>
        <taxon>Bacteria</taxon>
        <taxon>Bacillati</taxon>
        <taxon>Actinomycetota</taxon>
        <taxon>Thermoleophilia</taxon>
        <taxon>Solirubrobacterales</taxon>
        <taxon>Paraconexibacteraceae</taxon>
        <taxon>Paraconexibacter</taxon>
    </lineage>
</organism>
<dbReference type="KEGG" id="parq:DSM112329_03886"/>
<dbReference type="Gene3D" id="3.30.530.20">
    <property type="match status" value="1"/>
</dbReference>
<name>A0AAU7AZF3_9ACTN</name>